<dbReference type="Gene3D" id="3.30.70.270">
    <property type="match status" value="1"/>
</dbReference>
<dbReference type="Pfam" id="PF05380">
    <property type="entry name" value="Peptidase_A17"/>
    <property type="match status" value="1"/>
</dbReference>
<dbReference type="AlphaFoldDB" id="A0A8T0FNE8"/>
<dbReference type="Gene3D" id="3.10.10.10">
    <property type="entry name" value="HIV Type 1 Reverse Transcriptase, subunit A, domain 1"/>
    <property type="match status" value="1"/>
</dbReference>
<comment type="caution">
    <text evidence="1">The sequence shown here is derived from an EMBL/GenBank/DDBJ whole genome shotgun (WGS) entry which is preliminary data.</text>
</comment>
<dbReference type="GO" id="GO:0071897">
    <property type="term" value="P:DNA biosynthetic process"/>
    <property type="evidence" value="ECO:0007669"/>
    <property type="project" value="UniProtKB-ARBA"/>
</dbReference>
<accession>A0A8T0FNE8</accession>
<dbReference type="EMBL" id="JABXBU010000011">
    <property type="protein sequence ID" value="KAF8790940.1"/>
    <property type="molecule type" value="Genomic_DNA"/>
</dbReference>
<dbReference type="InterPro" id="IPR043502">
    <property type="entry name" value="DNA/RNA_pol_sf"/>
</dbReference>
<evidence type="ECO:0000313" key="2">
    <source>
        <dbReference type="Proteomes" id="UP000807504"/>
    </source>
</evidence>
<proteinExistence type="predicted"/>
<dbReference type="InterPro" id="IPR043128">
    <property type="entry name" value="Rev_trsase/Diguanyl_cyclase"/>
</dbReference>
<dbReference type="PANTHER" id="PTHR47331:SF5">
    <property type="entry name" value="RIBONUCLEASE H"/>
    <property type="match status" value="1"/>
</dbReference>
<reference evidence="1" key="2">
    <citation type="submission" date="2020-06" db="EMBL/GenBank/DDBJ databases">
        <authorList>
            <person name="Sheffer M."/>
        </authorList>
    </citation>
    <scope>NUCLEOTIDE SEQUENCE</scope>
</reference>
<protein>
    <recommendedName>
        <fullName evidence="3">Reverse transcriptase domain-containing protein</fullName>
    </recommendedName>
</protein>
<gene>
    <name evidence="1" type="ORF">HNY73_005881</name>
</gene>
<evidence type="ECO:0000313" key="1">
    <source>
        <dbReference type="EMBL" id="KAF8790940.1"/>
    </source>
</evidence>
<name>A0A8T0FNE8_ARGBR</name>
<dbReference type="SUPFAM" id="SSF56672">
    <property type="entry name" value="DNA/RNA polymerases"/>
    <property type="match status" value="1"/>
</dbReference>
<reference evidence="1" key="1">
    <citation type="journal article" date="2020" name="bioRxiv">
        <title>Chromosome-level reference genome of the European wasp spider Argiope bruennichi: a resource for studies on range expansion and evolutionary adaptation.</title>
        <authorList>
            <person name="Sheffer M.M."/>
            <person name="Hoppe A."/>
            <person name="Krehenwinkel H."/>
            <person name="Uhl G."/>
            <person name="Kuss A.W."/>
            <person name="Jensen L."/>
            <person name="Jensen C."/>
            <person name="Gillespie R.G."/>
            <person name="Hoff K.J."/>
            <person name="Prost S."/>
        </authorList>
    </citation>
    <scope>NUCLEOTIDE SEQUENCE</scope>
</reference>
<keyword evidence="2" id="KW-1185">Reference proteome</keyword>
<dbReference type="Proteomes" id="UP000807504">
    <property type="component" value="Unassembled WGS sequence"/>
</dbReference>
<organism evidence="1 2">
    <name type="scientific">Argiope bruennichi</name>
    <name type="common">Wasp spider</name>
    <name type="synonym">Aranea bruennichi</name>
    <dbReference type="NCBI Taxonomy" id="94029"/>
    <lineage>
        <taxon>Eukaryota</taxon>
        <taxon>Metazoa</taxon>
        <taxon>Ecdysozoa</taxon>
        <taxon>Arthropoda</taxon>
        <taxon>Chelicerata</taxon>
        <taxon>Arachnida</taxon>
        <taxon>Araneae</taxon>
        <taxon>Araneomorphae</taxon>
        <taxon>Entelegynae</taxon>
        <taxon>Araneoidea</taxon>
        <taxon>Araneidae</taxon>
        <taxon>Argiope</taxon>
    </lineage>
</organism>
<evidence type="ECO:0008006" key="3">
    <source>
        <dbReference type="Google" id="ProtNLM"/>
    </source>
</evidence>
<dbReference type="PANTHER" id="PTHR47331">
    <property type="entry name" value="PHD-TYPE DOMAIN-CONTAINING PROTEIN"/>
    <property type="match status" value="1"/>
</dbReference>
<dbReference type="InterPro" id="IPR008042">
    <property type="entry name" value="Retrotrans_Pao"/>
</dbReference>
<sequence>MDKGVVSIKDLEFQVGRYEAKLLWRTDTRELENNFNLAKRRFDELEKGFNKNEWIASAYREAFRDQETNGIIEECGRDRNEYFMPHRAVIRADKEITKVRVVFNCGSKSGQNLSLNDCLEAGPNLNLLNEFLEVIMKFWRFKVAFHGDIEKEFLMIGIGPKDRKFLKFLWNGGSNHEDYRIMQMTRLPFGFRTSPFILSAVIKHHIAKFEAEKPDLMSMLNSGLYVDDLYFGTDSVMEAFALSSDAVAILRSGGFKLRKLRSSNSDLRALWVKNAFCESEEEGGELKVLGLNWNPNKDVLSLEVKGLVDSLGGLNNTKRCVLQTAERIFDPVGLIAPFVIRVKCLLQEIWERGMDWDDDLPEDLRLKWITHGVTKLGR</sequence>